<dbReference type="GO" id="GO:0070840">
    <property type="term" value="F:dynein complex binding"/>
    <property type="evidence" value="ECO:0007669"/>
    <property type="project" value="InterPro"/>
</dbReference>
<feature type="coiled-coil region" evidence="3">
    <location>
        <begin position="351"/>
        <end position="412"/>
    </location>
</feature>
<dbReference type="GO" id="GO:0008093">
    <property type="term" value="F:cytoskeletal anchor activity"/>
    <property type="evidence" value="ECO:0007669"/>
    <property type="project" value="InterPro"/>
</dbReference>
<dbReference type="GO" id="GO:0034452">
    <property type="term" value="F:dynactin binding"/>
    <property type="evidence" value="ECO:0007669"/>
    <property type="project" value="TreeGrafter"/>
</dbReference>
<feature type="region of interest" description="Disordered" evidence="4">
    <location>
        <begin position="727"/>
        <end position="767"/>
    </location>
</feature>
<reference evidence="5" key="2">
    <citation type="submission" date="2012-12" db="EMBL/GenBank/DDBJ databases">
        <authorList>
            <person name="Gao Y.W."/>
            <person name="Fan S.T."/>
            <person name="Sun H.T."/>
            <person name="Wang Z."/>
            <person name="Gao X.L."/>
            <person name="Li Y.G."/>
            <person name="Wang T.C."/>
            <person name="Zhang K."/>
            <person name="Xu W.W."/>
            <person name="Yu Z.J."/>
            <person name="Xia X.Z."/>
        </authorList>
    </citation>
    <scope>NUCLEOTIDE SEQUENCE</scope>
    <source>
        <strain evidence="5">FR3</strain>
    </source>
</reference>
<organism evidence="5">
    <name type="scientific">Brugia malayi</name>
    <name type="common">Filarial nematode worm</name>
    <dbReference type="NCBI Taxonomy" id="6279"/>
    <lineage>
        <taxon>Eukaryota</taxon>
        <taxon>Metazoa</taxon>
        <taxon>Ecdysozoa</taxon>
        <taxon>Nematoda</taxon>
        <taxon>Chromadorea</taxon>
        <taxon>Rhabditida</taxon>
        <taxon>Spirurina</taxon>
        <taxon>Spiruromorpha</taxon>
        <taxon>Filarioidea</taxon>
        <taxon>Onchocercidae</taxon>
        <taxon>Brugia</taxon>
    </lineage>
</organism>
<dbReference type="GO" id="GO:0005829">
    <property type="term" value="C:cytosol"/>
    <property type="evidence" value="ECO:0007669"/>
    <property type="project" value="TreeGrafter"/>
</dbReference>
<dbReference type="GO" id="GO:0070507">
    <property type="term" value="P:regulation of microtubule cytoskeleton organization"/>
    <property type="evidence" value="ECO:0007669"/>
    <property type="project" value="TreeGrafter"/>
</dbReference>
<evidence type="ECO:0000256" key="1">
    <source>
        <dbReference type="ARBA" id="ARBA00010061"/>
    </source>
</evidence>
<dbReference type="InterPro" id="IPR018477">
    <property type="entry name" value="BICD"/>
</dbReference>
<keyword evidence="2 3" id="KW-0175">Coiled coil</keyword>
<dbReference type="GO" id="GO:0005794">
    <property type="term" value="C:Golgi apparatus"/>
    <property type="evidence" value="ECO:0007669"/>
    <property type="project" value="TreeGrafter"/>
</dbReference>
<evidence type="ECO:0000256" key="3">
    <source>
        <dbReference type="SAM" id="Coils"/>
    </source>
</evidence>
<protein>
    <submittedName>
        <fullName evidence="5">Bm2729</fullName>
    </submittedName>
</protein>
<accession>A0A0H5SQG7</accession>
<evidence type="ECO:0000256" key="4">
    <source>
        <dbReference type="SAM" id="MobiDB-lite"/>
    </source>
</evidence>
<feature type="compositionally biased region" description="Polar residues" evidence="4">
    <location>
        <begin position="732"/>
        <end position="743"/>
    </location>
</feature>
<name>A0A0H5SQG7_BRUMA</name>
<dbReference type="Pfam" id="PF09730">
    <property type="entry name" value="BicD"/>
    <property type="match status" value="2"/>
</dbReference>
<dbReference type="PANTHER" id="PTHR31233">
    <property type="entry name" value="BICAUDAL D FAMILY MEMBER"/>
    <property type="match status" value="1"/>
</dbReference>
<feature type="coiled-coil region" evidence="3">
    <location>
        <begin position="42"/>
        <end position="290"/>
    </location>
</feature>
<dbReference type="EMBL" id="LN857014">
    <property type="protein sequence ID" value="CRZ25788.1"/>
    <property type="molecule type" value="Genomic_DNA"/>
</dbReference>
<evidence type="ECO:0000256" key="2">
    <source>
        <dbReference type="ARBA" id="ARBA00023054"/>
    </source>
</evidence>
<evidence type="ECO:0000313" key="5">
    <source>
        <dbReference type="EMBL" id="CRZ25788.1"/>
    </source>
</evidence>
<dbReference type="GO" id="GO:0072393">
    <property type="term" value="P:microtubule anchoring at microtubule organizing center"/>
    <property type="evidence" value="ECO:0007669"/>
    <property type="project" value="TreeGrafter"/>
</dbReference>
<proteinExistence type="inferred from homology"/>
<sequence length="767" mass="87985">MINGVSLFVGFERNWNYLALNLAFQYFQNLGLTWWKTSFMELDELKAEVSRLANALEEASSDKIKAAQYGLQVLDEKQQLEVKLTQLQTQFDTAKAEAEATKKALAQFQSQQKSVAKSDIDHEESLLEETMNREQEYLAKIAALETDLKNCQHELDRYRTDLDRLQTLHLNASEAASDLDIQKRQLKEDLKELKNREQRLLNDYSELEEENISLQKQLSNLRSAQIEFESMKMEVKRLMDENDQLQADKEEANKLTIVAQKHLEDALLNVQQERDQKLAYKKELELMRNAEHLQQLNTMLFGLQNDNEDDSQALTELESSFIADSNEFGKNRPPKGADLFSEIHGDMPERLAELETKNDQLSLKLKETEKDVSYVIPVLKRLEVMSTPDLDHAQLKQLCDDALKKIEQLIESASKAVTGGKQYDLIKADLHTAIMVAGENQAKLASAQDLMIAVADFLYRLYHQLVSTHGLEADKNAAEIMKKLRQYANENAENEGVESGTETEGGRSPRLMLNLQRQFISPSFAKFLKEELVCDRLDDILTESDFRERIVPGESNVFRVSDCLTELSKIVRRTVENALNTRVENHDHQELTLQNMKLRSLLATKRDQIATLRTVLKSNKLTAESALASLKEKYESEKAMTHELLERLRRELKAFKEDAATFASHRAMFTARCEELQAQVDEMAANQKAAEDEKRTLNSLLRMAIQQKLALTQRLEDLEVDRERQAFKRGSKTSGRVVNSDGSGQLHRVRYPGQNIQQQPRNLKRDY</sequence>
<gene>
    <name evidence="5" type="ORF">Bm2729</name>
    <name evidence="5" type="ORF">BM_Bm2729</name>
</gene>
<comment type="similarity">
    <text evidence="1">Belongs to the BicD family.</text>
</comment>
<dbReference type="PANTHER" id="PTHR31233:SF6">
    <property type="entry name" value="PROTEIN BICAUDAL D"/>
    <property type="match status" value="1"/>
</dbReference>
<dbReference type="Gene3D" id="6.10.250.2470">
    <property type="match status" value="1"/>
</dbReference>
<dbReference type="OMA" id="EVHINEI"/>
<feature type="coiled-coil region" evidence="3">
    <location>
        <begin position="627"/>
        <end position="721"/>
    </location>
</feature>
<dbReference type="AlphaFoldDB" id="A0A0H5SQG7"/>
<reference evidence="5" key="1">
    <citation type="journal article" date="2007" name="Science">
        <title>Draft genome of the filarial nematode parasite Brugia malayi.</title>
        <authorList>
            <person name="Ghedin E."/>
            <person name="Wang S."/>
            <person name="Spiro D."/>
            <person name="Caler E."/>
            <person name="Zhao Q."/>
            <person name="Crabtree J."/>
            <person name="Allen J.E."/>
            <person name="Delcher A.L."/>
            <person name="Guiliano D.B."/>
            <person name="Miranda-Saavedra D."/>
            <person name="Angiuoli S.V."/>
            <person name="Creasy T."/>
            <person name="Amedeo P."/>
            <person name="Haas B."/>
            <person name="El-Sayed N.M."/>
            <person name="Wortman J.R."/>
            <person name="Feldblyum T."/>
            <person name="Tallon L."/>
            <person name="Schatz M."/>
            <person name="Shumway M."/>
            <person name="Koo H."/>
            <person name="Salzberg S.L."/>
            <person name="Schobel S."/>
            <person name="Pertea M."/>
            <person name="Pop M."/>
            <person name="White O."/>
            <person name="Barton G.J."/>
            <person name="Carlow C.K."/>
            <person name="Crawford M.J."/>
            <person name="Daub J."/>
            <person name="Dimmic M.W."/>
            <person name="Estes C.F."/>
            <person name="Foster J.M."/>
            <person name="Ganatra M."/>
            <person name="Gregory W.F."/>
            <person name="Johnson N.M."/>
            <person name="Jin J."/>
            <person name="Komuniecki R."/>
            <person name="Korf I."/>
            <person name="Kumar S."/>
            <person name="Laney S."/>
            <person name="Li B.W."/>
            <person name="Li W."/>
            <person name="Lindblom T.H."/>
            <person name="Lustigman S."/>
            <person name="Ma D."/>
            <person name="Maina C.V."/>
            <person name="Martin D.M."/>
            <person name="McCarter J.P."/>
            <person name="McReynolds L."/>
            <person name="Mitreva M."/>
            <person name="Nutman T.B."/>
            <person name="Parkinson J."/>
            <person name="Peregrin-Alvarez J.M."/>
            <person name="Poole C."/>
            <person name="Ren Q."/>
            <person name="Saunders L."/>
            <person name="Sluder A.E."/>
            <person name="Smith K."/>
            <person name="Stanke M."/>
            <person name="Unnasch T.R."/>
            <person name="Ware J."/>
            <person name="Wei A.D."/>
            <person name="Weil G."/>
            <person name="Williams D.J."/>
            <person name="Zhang Y."/>
            <person name="Williams S.A."/>
            <person name="Fraser-Liggett C."/>
            <person name="Slatko B."/>
            <person name="Blaxter M.L."/>
            <person name="Scott A.L."/>
        </authorList>
    </citation>
    <scope>NUCLEOTIDE SEQUENCE</scope>
    <source>
        <strain evidence="5">FR3</strain>
    </source>
</reference>